<comment type="caution">
    <text evidence="12">The sequence shown here is derived from an EMBL/GenBank/DDBJ whole genome shotgun (WGS) entry which is preliminary data.</text>
</comment>
<dbReference type="InterPro" id="IPR020631">
    <property type="entry name" value="THF_DH/CycHdrlase_NAD-bd_dom"/>
</dbReference>
<evidence type="ECO:0000313" key="12">
    <source>
        <dbReference type="EMBL" id="OGM11212.1"/>
    </source>
</evidence>
<feature type="domain" description="Tetrahydrofolate dehydrogenase/cyclohydrolase catalytic" evidence="10">
    <location>
        <begin position="9"/>
        <end position="123"/>
    </location>
</feature>
<keyword evidence="4 9" id="KW-0378">Hydrolase</keyword>
<evidence type="ECO:0000259" key="10">
    <source>
        <dbReference type="Pfam" id="PF00763"/>
    </source>
</evidence>
<keyword evidence="9" id="KW-0028">Amino-acid biosynthesis</keyword>
<keyword evidence="2 9" id="KW-0554">One-carbon metabolism</keyword>
<dbReference type="InterPro" id="IPR000672">
    <property type="entry name" value="THF_DH/CycHdrlase"/>
</dbReference>
<organism evidence="12 13">
    <name type="scientific">Candidatus Woesebacteria bacterium RBG_16_39_8b</name>
    <dbReference type="NCBI Taxonomy" id="1802482"/>
    <lineage>
        <taxon>Bacteria</taxon>
        <taxon>Candidatus Woeseibacteriota</taxon>
    </lineage>
</organism>
<evidence type="ECO:0000256" key="2">
    <source>
        <dbReference type="ARBA" id="ARBA00022563"/>
    </source>
</evidence>
<evidence type="ECO:0000313" key="13">
    <source>
        <dbReference type="Proteomes" id="UP000179013"/>
    </source>
</evidence>
<dbReference type="Pfam" id="PF00763">
    <property type="entry name" value="THF_DHG_CYH"/>
    <property type="match status" value="1"/>
</dbReference>
<dbReference type="GO" id="GO:0004488">
    <property type="term" value="F:methylenetetrahydrofolate dehydrogenase (NADP+) activity"/>
    <property type="evidence" value="ECO:0007669"/>
    <property type="project" value="UniProtKB-UniRule"/>
</dbReference>
<dbReference type="HAMAP" id="MF_01576">
    <property type="entry name" value="THF_DHG_CYH"/>
    <property type="match status" value="1"/>
</dbReference>
<dbReference type="GO" id="GO:0004477">
    <property type="term" value="F:methenyltetrahydrofolate cyclohydrolase activity"/>
    <property type="evidence" value="ECO:0007669"/>
    <property type="project" value="UniProtKB-UniRule"/>
</dbReference>
<dbReference type="GO" id="GO:0006164">
    <property type="term" value="P:purine nucleotide biosynthetic process"/>
    <property type="evidence" value="ECO:0007669"/>
    <property type="project" value="UniProtKB-KW"/>
</dbReference>
<comment type="catalytic activity">
    <reaction evidence="9">
        <text>(6R)-5,10-methenyltetrahydrofolate + H2O = (6R)-10-formyltetrahydrofolate + H(+)</text>
        <dbReference type="Rhea" id="RHEA:23700"/>
        <dbReference type="ChEBI" id="CHEBI:15377"/>
        <dbReference type="ChEBI" id="CHEBI:15378"/>
        <dbReference type="ChEBI" id="CHEBI:57455"/>
        <dbReference type="ChEBI" id="CHEBI:195366"/>
        <dbReference type="EC" id="3.5.4.9"/>
    </reaction>
</comment>
<keyword evidence="3 9" id="KW-0658">Purine biosynthesis</keyword>
<comment type="caution">
    <text evidence="9">Lacks conserved residue(s) required for the propagation of feature annotation.</text>
</comment>
<keyword evidence="9" id="KW-0368">Histidine biosynthesis</keyword>
<comment type="function">
    <text evidence="9">Catalyzes the oxidation of 5,10-methylenetetrahydrofolate to 5,10-methenyltetrahydrofolate and then the hydrolysis of 5,10-methenyltetrahydrofolate to 10-formyltetrahydrofolate.</text>
</comment>
<dbReference type="InterPro" id="IPR036291">
    <property type="entry name" value="NAD(P)-bd_dom_sf"/>
</dbReference>
<proteinExistence type="inferred from homology"/>
<comment type="similarity">
    <text evidence="9">Belongs to the tetrahydrofolate dehydrogenase/cyclohydrolase family.</text>
</comment>
<dbReference type="InterPro" id="IPR020630">
    <property type="entry name" value="THF_DH/CycHdrlase_cat_dom"/>
</dbReference>
<dbReference type="UniPathway" id="UPA00193"/>
<dbReference type="EMBL" id="MGFU01000064">
    <property type="protein sequence ID" value="OGM11212.1"/>
    <property type="molecule type" value="Genomic_DNA"/>
</dbReference>
<feature type="binding site" evidence="9">
    <location>
        <begin position="160"/>
        <end position="162"/>
    </location>
    <ligand>
        <name>NADP(+)</name>
        <dbReference type="ChEBI" id="CHEBI:58349"/>
    </ligand>
</feature>
<dbReference type="GO" id="GO:0000105">
    <property type="term" value="P:L-histidine biosynthetic process"/>
    <property type="evidence" value="ECO:0007669"/>
    <property type="project" value="UniProtKB-KW"/>
</dbReference>
<accession>A0A1F7X846</accession>
<dbReference type="PANTHER" id="PTHR48099:SF5">
    <property type="entry name" value="C-1-TETRAHYDROFOLATE SYNTHASE, CYTOPLASMIC"/>
    <property type="match status" value="1"/>
</dbReference>
<dbReference type="GO" id="GO:0009086">
    <property type="term" value="P:methionine biosynthetic process"/>
    <property type="evidence" value="ECO:0007669"/>
    <property type="project" value="UniProtKB-KW"/>
</dbReference>
<dbReference type="PRINTS" id="PR00085">
    <property type="entry name" value="THFDHDRGNASE"/>
</dbReference>
<name>A0A1F7X846_9BACT</name>
<dbReference type="AlphaFoldDB" id="A0A1F7X846"/>
<evidence type="ECO:0000256" key="4">
    <source>
        <dbReference type="ARBA" id="ARBA00022801"/>
    </source>
</evidence>
<comment type="pathway">
    <text evidence="1 9">One-carbon metabolism; tetrahydrofolate interconversion.</text>
</comment>
<dbReference type="GO" id="GO:0005829">
    <property type="term" value="C:cytosol"/>
    <property type="evidence" value="ECO:0007669"/>
    <property type="project" value="TreeGrafter"/>
</dbReference>
<evidence type="ECO:0000256" key="3">
    <source>
        <dbReference type="ARBA" id="ARBA00022755"/>
    </source>
</evidence>
<comment type="subunit">
    <text evidence="9">Homodimer.</text>
</comment>
<gene>
    <name evidence="9" type="primary">folD</name>
    <name evidence="12" type="ORF">A2V80_02575</name>
</gene>
<dbReference type="EC" id="3.5.4.9" evidence="9"/>
<sequence>MDKISLFNGRVVALGKEQLLRKTVLKLKEKSVIPKLVSFVVGNSSGGIFYQNLKKKAGERVGVVLEIVNLQESVSVNQLIKLIKKFNSDKSIHGIMVQIPLPMNLKLKTYDIISAIIPEKDVDGMRDDSPYVTPVTKAVLIALKAASHLRNKPPKVLVVGGSGFEGSKIFKTLKEMDYDVERVDRKTPSLGTYTKKADILISATGHPKLINGRMVKNGSIVVDVGSPYGDVKLDEVNKKAAFITPVPGGIGPVTITCLLENVVEAAYDSLKKK</sequence>
<evidence type="ECO:0000256" key="7">
    <source>
        <dbReference type="ARBA" id="ARBA00023167"/>
    </source>
</evidence>
<evidence type="ECO:0000259" key="11">
    <source>
        <dbReference type="Pfam" id="PF02882"/>
    </source>
</evidence>
<dbReference type="Pfam" id="PF02882">
    <property type="entry name" value="THF_DHG_CYH_C"/>
    <property type="match status" value="1"/>
</dbReference>
<keyword evidence="8 9" id="KW-0511">Multifunctional enzyme</keyword>
<comment type="catalytic activity">
    <reaction evidence="9">
        <text>(6R)-5,10-methylene-5,6,7,8-tetrahydrofolate + NADP(+) = (6R)-5,10-methenyltetrahydrofolate + NADPH</text>
        <dbReference type="Rhea" id="RHEA:22812"/>
        <dbReference type="ChEBI" id="CHEBI:15636"/>
        <dbReference type="ChEBI" id="CHEBI:57455"/>
        <dbReference type="ChEBI" id="CHEBI:57783"/>
        <dbReference type="ChEBI" id="CHEBI:58349"/>
        <dbReference type="EC" id="1.5.1.5"/>
    </reaction>
</comment>
<dbReference type="SUPFAM" id="SSF53223">
    <property type="entry name" value="Aminoacid dehydrogenase-like, N-terminal domain"/>
    <property type="match status" value="1"/>
</dbReference>
<dbReference type="InterPro" id="IPR046346">
    <property type="entry name" value="Aminoacid_DH-like_N_sf"/>
</dbReference>
<evidence type="ECO:0000256" key="8">
    <source>
        <dbReference type="ARBA" id="ARBA00023268"/>
    </source>
</evidence>
<dbReference type="EC" id="1.5.1.5" evidence="9"/>
<evidence type="ECO:0000256" key="6">
    <source>
        <dbReference type="ARBA" id="ARBA00023002"/>
    </source>
</evidence>
<dbReference type="Gene3D" id="3.40.50.720">
    <property type="entry name" value="NAD(P)-binding Rossmann-like Domain"/>
    <property type="match status" value="1"/>
</dbReference>
<keyword evidence="5 9" id="KW-0521">NADP</keyword>
<keyword evidence="7 9" id="KW-0486">Methionine biosynthesis</keyword>
<evidence type="ECO:0000256" key="1">
    <source>
        <dbReference type="ARBA" id="ARBA00004777"/>
    </source>
</evidence>
<keyword evidence="6 9" id="KW-0560">Oxidoreductase</keyword>
<feature type="domain" description="Tetrahydrofolate dehydrogenase/cyclohydrolase NAD(P)-binding" evidence="11">
    <location>
        <begin position="136"/>
        <end position="267"/>
    </location>
</feature>
<evidence type="ECO:0000256" key="5">
    <source>
        <dbReference type="ARBA" id="ARBA00022857"/>
    </source>
</evidence>
<dbReference type="Proteomes" id="UP000179013">
    <property type="component" value="Unassembled WGS sequence"/>
</dbReference>
<dbReference type="PANTHER" id="PTHR48099">
    <property type="entry name" value="C-1-TETRAHYDROFOLATE SYNTHASE, CYTOPLASMIC-RELATED"/>
    <property type="match status" value="1"/>
</dbReference>
<protein>
    <recommendedName>
        <fullName evidence="9">Bifunctional protein FolD</fullName>
    </recommendedName>
    <domain>
        <recommendedName>
            <fullName evidence="9">Methylenetetrahydrofolate dehydrogenase</fullName>
            <ecNumber evidence="9">1.5.1.5</ecNumber>
        </recommendedName>
    </domain>
    <domain>
        <recommendedName>
            <fullName evidence="9">Methenyltetrahydrofolate cyclohydrolase</fullName>
            <ecNumber evidence="9">3.5.4.9</ecNumber>
        </recommendedName>
    </domain>
</protein>
<evidence type="ECO:0000256" key="9">
    <source>
        <dbReference type="HAMAP-Rule" id="MF_01576"/>
    </source>
</evidence>
<dbReference type="SUPFAM" id="SSF51735">
    <property type="entry name" value="NAD(P)-binding Rossmann-fold domains"/>
    <property type="match status" value="1"/>
</dbReference>
<dbReference type="Gene3D" id="3.40.50.10860">
    <property type="entry name" value="Leucine Dehydrogenase, chain A, domain 1"/>
    <property type="match status" value="1"/>
</dbReference>
<dbReference type="GO" id="GO:0035999">
    <property type="term" value="P:tetrahydrofolate interconversion"/>
    <property type="evidence" value="ECO:0007669"/>
    <property type="project" value="UniProtKB-UniRule"/>
</dbReference>
<reference evidence="12 13" key="1">
    <citation type="journal article" date="2016" name="Nat. Commun.">
        <title>Thousands of microbial genomes shed light on interconnected biogeochemical processes in an aquifer system.</title>
        <authorList>
            <person name="Anantharaman K."/>
            <person name="Brown C.T."/>
            <person name="Hug L.A."/>
            <person name="Sharon I."/>
            <person name="Castelle C.J."/>
            <person name="Probst A.J."/>
            <person name="Thomas B.C."/>
            <person name="Singh A."/>
            <person name="Wilkins M.J."/>
            <person name="Karaoz U."/>
            <person name="Brodie E.L."/>
            <person name="Williams K.H."/>
            <person name="Hubbard S.S."/>
            <person name="Banfield J.F."/>
        </authorList>
    </citation>
    <scope>NUCLEOTIDE SEQUENCE [LARGE SCALE GENOMIC DNA]</scope>
</reference>